<accession>A0A6P0HD28</accession>
<proteinExistence type="predicted"/>
<evidence type="ECO:0000256" key="1">
    <source>
        <dbReference type="SAM" id="Phobius"/>
    </source>
</evidence>
<comment type="caution">
    <text evidence="2">The sequence shown here is derived from an EMBL/GenBank/DDBJ whole genome shotgun (WGS) entry which is preliminary data.</text>
</comment>
<keyword evidence="3" id="KW-1185">Reference proteome</keyword>
<keyword evidence="1" id="KW-0472">Membrane</keyword>
<feature type="transmembrane region" description="Helical" evidence="1">
    <location>
        <begin position="112"/>
        <end position="133"/>
    </location>
</feature>
<keyword evidence="1" id="KW-0812">Transmembrane</keyword>
<name>A0A6P0HD28_9ACTN</name>
<evidence type="ECO:0000313" key="3">
    <source>
        <dbReference type="Proteomes" id="UP000468687"/>
    </source>
</evidence>
<protein>
    <submittedName>
        <fullName evidence="2">Uncharacterized protein</fullName>
    </submittedName>
</protein>
<feature type="transmembrane region" description="Helical" evidence="1">
    <location>
        <begin position="78"/>
        <end position="100"/>
    </location>
</feature>
<evidence type="ECO:0000313" key="2">
    <source>
        <dbReference type="EMBL" id="NEN76713.1"/>
    </source>
</evidence>
<feature type="transmembrane region" description="Helical" evidence="1">
    <location>
        <begin position="46"/>
        <end position="71"/>
    </location>
</feature>
<dbReference type="RefSeq" id="WP_163770082.1">
    <property type="nucleotide sequence ID" value="NZ_JAAGXA010000001.1"/>
</dbReference>
<feature type="transmembrane region" description="Helical" evidence="1">
    <location>
        <begin position="18"/>
        <end position="40"/>
    </location>
</feature>
<reference evidence="2 3" key="1">
    <citation type="journal article" date="2014" name="Int. J. Syst. Evol. Microbiol.">
        <title>Nocardioides zeae sp. nov., isolated from the stem of Zea mays.</title>
        <authorList>
            <person name="Glaeser S.P."/>
            <person name="McInroy J.A."/>
            <person name="Busse H.J."/>
            <person name="Kampfer P."/>
        </authorList>
    </citation>
    <scope>NUCLEOTIDE SEQUENCE [LARGE SCALE GENOMIC DNA]</scope>
    <source>
        <strain evidence="2 3">JCM 30728</strain>
    </source>
</reference>
<dbReference type="AlphaFoldDB" id="A0A6P0HD28"/>
<sequence length="157" mass="15589">MTTAPAAGTQRPRGAARLVLRTTVPVALAVLALMLVGAVVGGAPAALGALVGGVLLLVVLTSSALVVDVVASAAGAPVFLVSLMTYALNVLLVLVALLAVGESGLTDSLLSARWLAGAVVVAALAWTVAHVAVTVRARIPLYDLPDRAVVPSERAGA</sequence>
<keyword evidence="1" id="KW-1133">Transmembrane helix</keyword>
<organism evidence="2 3">
    <name type="scientific">Nocardioides zeae</name>
    <dbReference type="NCBI Taxonomy" id="1457234"/>
    <lineage>
        <taxon>Bacteria</taxon>
        <taxon>Bacillati</taxon>
        <taxon>Actinomycetota</taxon>
        <taxon>Actinomycetes</taxon>
        <taxon>Propionibacteriales</taxon>
        <taxon>Nocardioidaceae</taxon>
        <taxon>Nocardioides</taxon>
    </lineage>
</organism>
<dbReference type="Proteomes" id="UP000468687">
    <property type="component" value="Unassembled WGS sequence"/>
</dbReference>
<dbReference type="EMBL" id="JAAGXA010000001">
    <property type="protein sequence ID" value="NEN76713.1"/>
    <property type="molecule type" value="Genomic_DNA"/>
</dbReference>
<gene>
    <name evidence="2" type="ORF">G3T38_00305</name>
</gene>